<dbReference type="InterPro" id="IPR025751">
    <property type="entry name" value="RsbRD_N_dom"/>
</dbReference>
<dbReference type="Pfam" id="PF17853">
    <property type="entry name" value="GGDEF_2"/>
    <property type="match status" value="1"/>
</dbReference>
<organism evidence="5 6">
    <name type="scientific">Mycolicibacterium chubuense</name>
    <name type="common">Mycobacterium chubuense</name>
    <dbReference type="NCBI Taxonomy" id="1800"/>
    <lineage>
        <taxon>Bacteria</taxon>
        <taxon>Bacillati</taxon>
        <taxon>Actinomycetota</taxon>
        <taxon>Actinomycetes</taxon>
        <taxon>Mycobacteriales</taxon>
        <taxon>Mycobacteriaceae</taxon>
        <taxon>Mycolicibacterium</taxon>
    </lineage>
</organism>
<feature type="domain" description="RsbT co-antagonist protein RsbRD N-terminal" evidence="3">
    <location>
        <begin position="33"/>
        <end position="176"/>
    </location>
</feature>
<dbReference type="AlphaFoldDB" id="A0A0J6ZHU6"/>
<dbReference type="Pfam" id="PF13556">
    <property type="entry name" value="HTH_30"/>
    <property type="match status" value="1"/>
</dbReference>
<dbReference type="PANTHER" id="PTHR33744">
    <property type="entry name" value="CARBOHYDRATE DIACID REGULATOR"/>
    <property type="match status" value="1"/>
</dbReference>
<proteinExistence type="inferred from homology"/>
<name>A0A0J6ZHU6_MYCCU</name>
<evidence type="ECO:0000259" key="3">
    <source>
        <dbReference type="Pfam" id="PF14361"/>
    </source>
</evidence>
<dbReference type="OrthoDB" id="3663486at2"/>
<reference evidence="5 6" key="1">
    <citation type="journal article" date="2015" name="Genome Biol. Evol.">
        <title>Characterization of Three Mycobacterium spp. with Potential Use in Bioremediation by Genome Sequencing and Comparative Genomics.</title>
        <authorList>
            <person name="Das S."/>
            <person name="Pettersson B.M."/>
            <person name="Behra P.R."/>
            <person name="Ramesh M."/>
            <person name="Dasgupta S."/>
            <person name="Bhattacharya A."/>
            <person name="Kirsebom L.A."/>
        </authorList>
    </citation>
    <scope>NUCLEOTIDE SEQUENCE [LARGE SCALE GENOMIC DNA]</scope>
    <source>
        <strain evidence="5 6">DSM 44219</strain>
    </source>
</reference>
<dbReference type="Proteomes" id="UP000036176">
    <property type="component" value="Unassembled WGS sequence"/>
</dbReference>
<dbReference type="Gene3D" id="1.10.10.2840">
    <property type="entry name" value="PucR C-terminal helix-turn-helix domain"/>
    <property type="match status" value="1"/>
</dbReference>
<comment type="similarity">
    <text evidence="1">Belongs to the CdaR family.</text>
</comment>
<dbReference type="EMBL" id="JYNX01000015">
    <property type="protein sequence ID" value="KMO84471.1"/>
    <property type="molecule type" value="Genomic_DNA"/>
</dbReference>
<feature type="domain" description="PucR C-terminal helix-turn-helix" evidence="2">
    <location>
        <begin position="359"/>
        <end position="411"/>
    </location>
</feature>
<dbReference type="InterPro" id="IPR041522">
    <property type="entry name" value="CdaR_GGDEF"/>
</dbReference>
<comment type="caution">
    <text evidence="5">The sequence shown here is derived from an EMBL/GenBank/DDBJ whole genome shotgun (WGS) entry which is preliminary data.</text>
</comment>
<evidence type="ECO:0000256" key="1">
    <source>
        <dbReference type="ARBA" id="ARBA00006754"/>
    </source>
</evidence>
<protein>
    <submittedName>
        <fullName evidence="5">Purine catabolism regulatory protein</fullName>
    </submittedName>
</protein>
<gene>
    <name evidence="5" type="primary">pucR_3</name>
    <name evidence="5" type="ORF">MCHUDSM44219_00625</name>
</gene>
<dbReference type="InterPro" id="IPR051448">
    <property type="entry name" value="CdaR-like_regulators"/>
</dbReference>
<dbReference type="PATRIC" id="fig|1800.3.peg.628"/>
<sequence>MALRWPDPDDARAHRVWQRVLVPIAAEMRAGADEMSARAVARVRAELPQLLPDEQMAVEHLVSTEASLRQLAQVIEAGADPRRIELPPSTTAIARAAAHSQVALTDLMRIYRLVQELVWQWMYARIAAAEPEPADLAKAIELATGWIFGYVDGALVRAEEAYASEREAWLRGAAATRSAAVDDIVAERERDAHRASIRLRYDINRAHLGLLAWVDDMPAEGDAQTLLGGVVADVASAAGADSNVLHPVSSLAVAGWVSRREPFTTDAVASAGTGVRPDVRLAFGEPGTGLTGFRRTHHQAGHARRVAALTGPTGARVTHYRDVAVAALASADTEHAASYVTRVLGPLAASDEDTVRVASTLAVYLQENRSRTRAARRLIVHPNTVSYRVNQAETILGRSIDIDTLELSVALTLLPMLPRLGQPPSSRL</sequence>
<dbReference type="PANTHER" id="PTHR33744:SF1">
    <property type="entry name" value="DNA-BINDING TRANSCRIPTIONAL ACTIVATOR ADER"/>
    <property type="match status" value="1"/>
</dbReference>
<keyword evidence="6" id="KW-1185">Reference proteome</keyword>
<evidence type="ECO:0000259" key="2">
    <source>
        <dbReference type="Pfam" id="PF13556"/>
    </source>
</evidence>
<dbReference type="InterPro" id="IPR042070">
    <property type="entry name" value="PucR_C-HTH_sf"/>
</dbReference>
<evidence type="ECO:0000313" key="6">
    <source>
        <dbReference type="Proteomes" id="UP000036176"/>
    </source>
</evidence>
<dbReference type="RefSeq" id="WP_048416758.1">
    <property type="nucleotide sequence ID" value="NZ_JYNX01000015.1"/>
</dbReference>
<evidence type="ECO:0000259" key="4">
    <source>
        <dbReference type="Pfam" id="PF17853"/>
    </source>
</evidence>
<feature type="domain" description="CdaR GGDEF-like" evidence="4">
    <location>
        <begin position="191"/>
        <end position="306"/>
    </location>
</feature>
<accession>A0A0J6ZHU6</accession>
<dbReference type="Pfam" id="PF14361">
    <property type="entry name" value="RsbRD_N"/>
    <property type="match status" value="1"/>
</dbReference>
<evidence type="ECO:0000313" key="5">
    <source>
        <dbReference type="EMBL" id="KMO84471.1"/>
    </source>
</evidence>
<dbReference type="InterPro" id="IPR025736">
    <property type="entry name" value="PucR_C-HTH_dom"/>
</dbReference>